<dbReference type="AlphaFoldDB" id="A0A6U3TT62"/>
<evidence type="ECO:0000256" key="1">
    <source>
        <dbReference type="SAM" id="MobiDB-lite"/>
    </source>
</evidence>
<name>A0A6U3TT62_9STRA</name>
<gene>
    <name evidence="2" type="ORF">DSPE1174_LOCUS16843</name>
    <name evidence="3" type="ORF">DSPE1174_LOCUS16844</name>
</gene>
<accession>A0A6U3TT62</accession>
<reference evidence="2" key="1">
    <citation type="submission" date="2021-01" db="EMBL/GenBank/DDBJ databases">
        <authorList>
            <person name="Corre E."/>
            <person name="Pelletier E."/>
            <person name="Niang G."/>
            <person name="Scheremetjew M."/>
            <person name="Finn R."/>
            <person name="Kale V."/>
            <person name="Holt S."/>
            <person name="Cochrane G."/>
            <person name="Meng A."/>
            <person name="Brown T."/>
            <person name="Cohen L."/>
        </authorList>
    </citation>
    <scope>NUCLEOTIDE SEQUENCE</scope>
    <source>
        <strain evidence="2">CCMP1381</strain>
    </source>
</reference>
<protein>
    <submittedName>
        <fullName evidence="2">Uncharacterized protein</fullName>
    </submittedName>
</protein>
<dbReference type="EMBL" id="HBGS01032777">
    <property type="protein sequence ID" value="CAD9434253.1"/>
    <property type="molecule type" value="Transcribed_RNA"/>
</dbReference>
<organism evidence="2">
    <name type="scientific">Octactis speculum</name>
    <dbReference type="NCBI Taxonomy" id="3111310"/>
    <lineage>
        <taxon>Eukaryota</taxon>
        <taxon>Sar</taxon>
        <taxon>Stramenopiles</taxon>
        <taxon>Ochrophyta</taxon>
        <taxon>Dictyochophyceae</taxon>
        <taxon>Dictyochales</taxon>
        <taxon>Dictyochaceae</taxon>
        <taxon>Octactis</taxon>
    </lineage>
</organism>
<dbReference type="EMBL" id="HBGS01032776">
    <property type="protein sequence ID" value="CAD9434249.1"/>
    <property type="molecule type" value="Transcribed_RNA"/>
</dbReference>
<evidence type="ECO:0000313" key="3">
    <source>
        <dbReference type="EMBL" id="CAD9434253.1"/>
    </source>
</evidence>
<sequence length="330" mass="35820">MTNIFKVGVMCSSLFPTGGDTAQKIKSLMAHFAVTKDVIALVLDNFPLQLKGKNEKSEITFNHQKLTKLALVISKYCYERHQVLVAQGQAQPQAPPKNPWQNESCKAWIKELLLLVVELKSHIHLAIVEEEKRTNVASVSTFSGGQNFSEFHAWLTTADQNLVLLITAIRHLGSKGDALLGLEADATPLIAGCAGAMVNDQIPQPSTRQVTTALEKGAGSTLGKRSRGDHSSACRARVPGGKGGEGKTASGTSGAFSDVMTALRDQIVSSSKAQNSGVSYLNDMTEIRRSEAMTALLVAQNREKELTLKEREMTLKEREFELTKGPALNF</sequence>
<feature type="region of interest" description="Disordered" evidence="1">
    <location>
        <begin position="208"/>
        <end position="252"/>
    </location>
</feature>
<evidence type="ECO:0000313" key="2">
    <source>
        <dbReference type="EMBL" id="CAD9434249.1"/>
    </source>
</evidence>
<proteinExistence type="predicted"/>